<name>A0ABM5YQN6_9BACT</name>
<dbReference type="RefSeq" id="WP_066799147.1">
    <property type="nucleotide sequence ID" value="NZ_CP014206.1"/>
</dbReference>
<sequence>MLLCAVLGLALVLPLRGLSLAREPYRIGYLPNAQISLESKNRLEAVYARAGLPVEFVPLPQKRSLYLAAAGDLDGDAGRIYGLESNYPSMIRVEGKLLNFNGAAYVIKGQHIGEYRDSLLDVMKVGSLCGVVWVEKVMKGRCLEQVNTYEGLFAMLLEGRIDLVLSSQRSAETVFRKAPHFYESIERLEPLVFQTTFYHYLNEKNADIVPKLEKALKELRDENYWDDEAQ</sequence>
<reference evidence="1 2" key="1">
    <citation type="journal article" date="2016" name="Front. Microbiol.">
        <title>Genome Sequence of the Piezophilic, Mesophilic Sulfate-Reducing Bacterium Desulfovibrio indicus J2T.</title>
        <authorList>
            <person name="Cao J."/>
            <person name="Maignien L."/>
            <person name="Shao Z."/>
            <person name="Alain K."/>
            <person name="Jebbar M."/>
        </authorList>
    </citation>
    <scope>NUCLEOTIDE SEQUENCE [LARGE SCALE GENOMIC DNA]</scope>
    <source>
        <strain evidence="1 2">J2</strain>
    </source>
</reference>
<keyword evidence="2" id="KW-1185">Reference proteome</keyword>
<evidence type="ECO:0000313" key="2">
    <source>
        <dbReference type="Proteomes" id="UP000055611"/>
    </source>
</evidence>
<gene>
    <name evidence="1" type="ORF">AWY79_00770</name>
</gene>
<dbReference type="Proteomes" id="UP000055611">
    <property type="component" value="Chromosome"/>
</dbReference>
<dbReference type="SUPFAM" id="SSF53850">
    <property type="entry name" value="Periplasmic binding protein-like II"/>
    <property type="match status" value="1"/>
</dbReference>
<dbReference type="EMBL" id="CP014206">
    <property type="protein sequence ID" value="AMK09741.1"/>
    <property type="molecule type" value="Genomic_DNA"/>
</dbReference>
<accession>A0ABM5YQN6</accession>
<evidence type="ECO:0000313" key="1">
    <source>
        <dbReference type="EMBL" id="AMK09741.1"/>
    </source>
</evidence>
<dbReference type="Gene3D" id="3.40.190.10">
    <property type="entry name" value="Periplasmic binding protein-like II"/>
    <property type="match status" value="2"/>
</dbReference>
<proteinExistence type="predicted"/>
<evidence type="ECO:0008006" key="3">
    <source>
        <dbReference type="Google" id="ProtNLM"/>
    </source>
</evidence>
<protein>
    <recommendedName>
        <fullName evidence="3">Solute-binding protein family 3/N-terminal domain-containing protein</fullName>
    </recommendedName>
</protein>
<organism evidence="1 2">
    <name type="scientific">Pseudodesulfovibrio indicus</name>
    <dbReference type="NCBI Taxonomy" id="1716143"/>
    <lineage>
        <taxon>Bacteria</taxon>
        <taxon>Pseudomonadati</taxon>
        <taxon>Thermodesulfobacteriota</taxon>
        <taxon>Desulfovibrionia</taxon>
        <taxon>Desulfovibrionales</taxon>
        <taxon>Desulfovibrionaceae</taxon>
    </lineage>
</organism>